<dbReference type="GO" id="GO:0005730">
    <property type="term" value="C:nucleolus"/>
    <property type="evidence" value="ECO:0007669"/>
    <property type="project" value="TreeGrafter"/>
</dbReference>
<dbReference type="EMBL" id="JAUESC010000384">
    <property type="protein sequence ID" value="KAK0582879.1"/>
    <property type="molecule type" value="Genomic_DNA"/>
</dbReference>
<evidence type="ECO:0000313" key="6">
    <source>
        <dbReference type="EMBL" id="KAK0582879.1"/>
    </source>
</evidence>
<dbReference type="AlphaFoldDB" id="A0AA39VDX0"/>
<evidence type="ECO:0000256" key="2">
    <source>
        <dbReference type="SAM" id="Coils"/>
    </source>
</evidence>
<evidence type="ECO:0000313" key="7">
    <source>
        <dbReference type="Proteomes" id="UP001168877"/>
    </source>
</evidence>
<dbReference type="Pfam" id="PF08164">
    <property type="entry name" value="TRAUB"/>
    <property type="match status" value="1"/>
</dbReference>
<feature type="domain" description="Apoptosis-antagonizing transcription factor C-terminal" evidence="4">
    <location>
        <begin position="350"/>
        <end position="425"/>
    </location>
</feature>
<evidence type="ECO:0000256" key="1">
    <source>
        <dbReference type="ARBA" id="ARBA00008966"/>
    </source>
</evidence>
<name>A0AA39VDX0_ACESA</name>
<organism evidence="6 7">
    <name type="scientific">Acer saccharum</name>
    <name type="common">Sugar maple</name>
    <dbReference type="NCBI Taxonomy" id="4024"/>
    <lineage>
        <taxon>Eukaryota</taxon>
        <taxon>Viridiplantae</taxon>
        <taxon>Streptophyta</taxon>
        <taxon>Embryophyta</taxon>
        <taxon>Tracheophyta</taxon>
        <taxon>Spermatophyta</taxon>
        <taxon>Magnoliopsida</taxon>
        <taxon>eudicotyledons</taxon>
        <taxon>Gunneridae</taxon>
        <taxon>Pentapetalae</taxon>
        <taxon>rosids</taxon>
        <taxon>malvids</taxon>
        <taxon>Sapindales</taxon>
        <taxon>Sapindaceae</taxon>
        <taxon>Hippocastanoideae</taxon>
        <taxon>Acereae</taxon>
        <taxon>Acer</taxon>
    </lineage>
</organism>
<feature type="coiled-coil region" evidence="2">
    <location>
        <begin position="106"/>
        <end position="133"/>
    </location>
</feature>
<gene>
    <name evidence="6" type="ORF">LWI29_030679</name>
</gene>
<feature type="compositionally biased region" description="Acidic residues" evidence="3">
    <location>
        <begin position="75"/>
        <end position="91"/>
    </location>
</feature>
<comment type="similarity">
    <text evidence="1">Belongs to the AATF family.</text>
</comment>
<dbReference type="PANTHER" id="PTHR15565:SF0">
    <property type="entry name" value="PROTEIN AATF"/>
    <property type="match status" value="1"/>
</dbReference>
<evidence type="ECO:0008006" key="8">
    <source>
        <dbReference type="Google" id="ProtNLM"/>
    </source>
</evidence>
<dbReference type="InterPro" id="IPR025160">
    <property type="entry name" value="AATF"/>
</dbReference>
<feature type="compositionally biased region" description="Polar residues" evidence="3">
    <location>
        <begin position="215"/>
        <end position="226"/>
    </location>
</feature>
<evidence type="ECO:0000259" key="5">
    <source>
        <dbReference type="Pfam" id="PF13339"/>
    </source>
</evidence>
<evidence type="ECO:0000256" key="3">
    <source>
        <dbReference type="SAM" id="MobiDB-lite"/>
    </source>
</evidence>
<dbReference type="Pfam" id="PF13339">
    <property type="entry name" value="AATF-Che1"/>
    <property type="match status" value="1"/>
</dbReference>
<dbReference type="Proteomes" id="UP001168877">
    <property type="component" value="Unassembled WGS sequence"/>
</dbReference>
<proteinExistence type="inferred from homology"/>
<keyword evidence="7" id="KW-1185">Reference proteome</keyword>
<keyword evidence="2" id="KW-0175">Coiled coil</keyword>
<dbReference type="InterPro" id="IPR012617">
    <property type="entry name" value="AATF_C"/>
</dbReference>
<dbReference type="PANTHER" id="PTHR15565">
    <property type="entry name" value="AATF PROTEIN APOPTOSIS ANTAGONIZING TRANSCRIPTION FACTOR"/>
    <property type="match status" value="1"/>
</dbReference>
<dbReference type="InterPro" id="IPR039223">
    <property type="entry name" value="AATF/Bfr2"/>
</dbReference>
<reference evidence="6" key="1">
    <citation type="journal article" date="2022" name="Plant J.">
        <title>Strategies of tolerance reflected in two North American maple genomes.</title>
        <authorList>
            <person name="McEvoy S.L."/>
            <person name="Sezen U.U."/>
            <person name="Trouern-Trend A."/>
            <person name="McMahon S.M."/>
            <person name="Schaberg P.G."/>
            <person name="Yang J."/>
            <person name="Wegrzyn J.L."/>
            <person name="Swenson N.G."/>
        </authorList>
    </citation>
    <scope>NUCLEOTIDE SEQUENCE</scope>
    <source>
        <strain evidence="6">NS2018</strain>
    </source>
</reference>
<feature type="compositionally biased region" description="Acidic residues" evidence="3">
    <location>
        <begin position="50"/>
        <end position="65"/>
    </location>
</feature>
<accession>A0AA39VDX0</accession>
<protein>
    <recommendedName>
        <fullName evidence="8">Protein AATF</fullName>
    </recommendedName>
</protein>
<evidence type="ECO:0000259" key="4">
    <source>
        <dbReference type="Pfam" id="PF08164"/>
    </source>
</evidence>
<feature type="domain" description="AATF leucine zipper-containing" evidence="5">
    <location>
        <begin position="134"/>
        <end position="270"/>
    </location>
</feature>
<feature type="region of interest" description="Disordered" evidence="3">
    <location>
        <begin position="214"/>
        <end position="242"/>
    </location>
</feature>
<comment type="caution">
    <text evidence="6">The sequence shown here is derived from an EMBL/GenBank/DDBJ whole genome shotgun (WGS) entry which is preliminary data.</text>
</comment>
<sequence>MGPYDLLKFLREIESTFDFSQAKFEILDWDCKMGLSSKQAKRARERDSYLEDLSDMGEEEEEYDGKEEGDREMDGSDEEEVDGSDEEDDTGNDSGEQNDSGKDDEMEELEKEYMDLRHQEQDILKNLKRHKDEDVLKGQAVKNQKALWDKTLEFRFLLQKAFSSSNRLPQEPVRASFCVSDEGVDTAYSDLITSSKKTLDSLLELQEALLEKNPSVAQSLDGNSGQKSKKHSEDSKNLDVEGDDEWLQVSQMHKRIASFRDKSIDKWQRKTQVTTGAAAIKGKLHAFNQNISEQVAAYMRDPSRMIKQMQQRRSTVGVFEAVPVGADNNTKGEEAHTDGDPELLDDSEFYQQLLKEFFETIDPSSSETAFYAIKKLQTKKRKIVDRRASKSRKIRYNVHEKIVNFMAPQPTDIPPMAPKLFENLFGLKTHKG</sequence>
<reference evidence="6" key="2">
    <citation type="submission" date="2023-06" db="EMBL/GenBank/DDBJ databases">
        <authorList>
            <person name="Swenson N.G."/>
            <person name="Wegrzyn J.L."/>
            <person name="Mcevoy S.L."/>
        </authorList>
    </citation>
    <scope>NUCLEOTIDE SEQUENCE</scope>
    <source>
        <strain evidence="6">NS2018</strain>
        <tissue evidence="6">Leaf</tissue>
    </source>
</reference>
<feature type="region of interest" description="Disordered" evidence="3">
    <location>
        <begin position="36"/>
        <end position="105"/>
    </location>
</feature>